<evidence type="ECO:0000313" key="4">
    <source>
        <dbReference type="Proteomes" id="UP001221142"/>
    </source>
</evidence>
<organism evidence="3 4">
    <name type="scientific">Roridomyces roridus</name>
    <dbReference type="NCBI Taxonomy" id="1738132"/>
    <lineage>
        <taxon>Eukaryota</taxon>
        <taxon>Fungi</taxon>
        <taxon>Dikarya</taxon>
        <taxon>Basidiomycota</taxon>
        <taxon>Agaricomycotina</taxon>
        <taxon>Agaricomycetes</taxon>
        <taxon>Agaricomycetidae</taxon>
        <taxon>Agaricales</taxon>
        <taxon>Marasmiineae</taxon>
        <taxon>Mycenaceae</taxon>
        <taxon>Roridomyces</taxon>
    </lineage>
</organism>
<dbReference type="AlphaFoldDB" id="A0AAD7BMJ8"/>
<evidence type="ECO:0000256" key="1">
    <source>
        <dbReference type="SAM" id="MobiDB-lite"/>
    </source>
</evidence>
<evidence type="ECO:0000259" key="2">
    <source>
        <dbReference type="Pfam" id="PF20415"/>
    </source>
</evidence>
<feature type="region of interest" description="Disordered" evidence="1">
    <location>
        <begin position="102"/>
        <end position="141"/>
    </location>
</feature>
<keyword evidence="4" id="KW-1185">Reference proteome</keyword>
<accession>A0AAD7BMJ8</accession>
<dbReference type="Proteomes" id="UP001221142">
    <property type="component" value="Unassembled WGS sequence"/>
</dbReference>
<feature type="compositionally biased region" description="Basic and acidic residues" evidence="1">
    <location>
        <begin position="117"/>
        <end position="131"/>
    </location>
</feature>
<feature type="domain" description="DUF6699" evidence="2">
    <location>
        <begin position="191"/>
        <end position="318"/>
    </location>
</feature>
<dbReference type="EMBL" id="JARKIF010000013">
    <property type="protein sequence ID" value="KAJ7624889.1"/>
    <property type="molecule type" value="Genomic_DNA"/>
</dbReference>
<feature type="region of interest" description="Disordered" evidence="1">
    <location>
        <begin position="1"/>
        <end position="22"/>
    </location>
</feature>
<dbReference type="InterPro" id="IPR046522">
    <property type="entry name" value="DUF6699"/>
</dbReference>
<proteinExistence type="predicted"/>
<name>A0AAD7BMJ8_9AGAR</name>
<dbReference type="Pfam" id="PF20415">
    <property type="entry name" value="DUF6699"/>
    <property type="match status" value="1"/>
</dbReference>
<evidence type="ECO:0000313" key="3">
    <source>
        <dbReference type="EMBL" id="KAJ7624889.1"/>
    </source>
</evidence>
<gene>
    <name evidence="3" type="ORF">FB45DRAFT_924447</name>
</gene>
<sequence length="329" mass="35374">MVEKNKKCVAETNGPDVNKSKASTSSIGCSERLFMRAKFCPETSPRHHFAAVEFNVSRYLRWSASAENEFVGWRTYSAPCKVETDTRLPIRPAASGAFEALSRSSSLPCQRRAPMPKGDRSYNQDHTEASHTTRAVDAPTPPHLLPCPPERALKCIPLPPQVPGITTVLLHPALAASGAHLRGVDFASSAAQIQRAVGRRVSDELATQPALPSLTVLFPRLPWAITVHGQWSSSGRVLRCVTVSDVLSAIHRALLLLVDEGQLDTEVAGLGMTQSGAQCPRGGHGRAGLPLTSGDGQGMTRLDLLQGKTSFRGLSPSEMGCDVWILEVA</sequence>
<comment type="caution">
    <text evidence="3">The sequence shown here is derived from an EMBL/GenBank/DDBJ whole genome shotgun (WGS) entry which is preliminary data.</text>
</comment>
<protein>
    <recommendedName>
        <fullName evidence="2">DUF6699 domain-containing protein</fullName>
    </recommendedName>
</protein>
<reference evidence="3" key="1">
    <citation type="submission" date="2023-03" db="EMBL/GenBank/DDBJ databases">
        <title>Massive genome expansion in bonnet fungi (Mycena s.s.) driven by repeated elements and novel gene families across ecological guilds.</title>
        <authorList>
            <consortium name="Lawrence Berkeley National Laboratory"/>
            <person name="Harder C.B."/>
            <person name="Miyauchi S."/>
            <person name="Viragh M."/>
            <person name="Kuo A."/>
            <person name="Thoen E."/>
            <person name="Andreopoulos B."/>
            <person name="Lu D."/>
            <person name="Skrede I."/>
            <person name="Drula E."/>
            <person name="Henrissat B."/>
            <person name="Morin E."/>
            <person name="Kohler A."/>
            <person name="Barry K."/>
            <person name="LaButti K."/>
            <person name="Morin E."/>
            <person name="Salamov A."/>
            <person name="Lipzen A."/>
            <person name="Mereny Z."/>
            <person name="Hegedus B."/>
            <person name="Baldrian P."/>
            <person name="Stursova M."/>
            <person name="Weitz H."/>
            <person name="Taylor A."/>
            <person name="Grigoriev I.V."/>
            <person name="Nagy L.G."/>
            <person name="Martin F."/>
            <person name="Kauserud H."/>
        </authorList>
    </citation>
    <scope>NUCLEOTIDE SEQUENCE</scope>
    <source>
        <strain evidence="3">9284</strain>
    </source>
</reference>